<evidence type="ECO:0000313" key="8">
    <source>
        <dbReference type="EMBL" id="ALX04310.1"/>
    </source>
</evidence>
<evidence type="ECO:0000256" key="4">
    <source>
        <dbReference type="ARBA" id="ARBA00022692"/>
    </source>
</evidence>
<evidence type="ECO:0000256" key="3">
    <source>
        <dbReference type="ARBA" id="ARBA00022475"/>
    </source>
</evidence>
<keyword evidence="6 7" id="KW-0472">Membrane</keyword>
<dbReference type="PATRIC" id="fig|2041.4.peg.1300"/>
<name>A0A0U4CMG3_9ACTN</name>
<dbReference type="AlphaFoldDB" id="A0A0U4CMG3"/>
<keyword evidence="4 7" id="KW-0812">Transmembrane</keyword>
<gene>
    <name evidence="8" type="ORF">AERYTH_06190</name>
</gene>
<accession>A0A0U4CMG3</accession>
<feature type="transmembrane region" description="Helical" evidence="7">
    <location>
        <begin position="119"/>
        <end position="138"/>
    </location>
</feature>
<reference evidence="8 9" key="1">
    <citation type="journal article" date="1991" name="Int. J. Syst. Bacteriol.">
        <title>Description of the erythromycin-producing bacterium Arthrobacter sp. strain NRRL B-3381 as Aeromicrobium erythreum gen. nov., sp. nov.</title>
        <authorList>
            <person name="Miller E.S."/>
            <person name="Woese C.R."/>
            <person name="Brenner S."/>
        </authorList>
    </citation>
    <scope>NUCLEOTIDE SEQUENCE [LARGE SCALE GENOMIC DNA]</scope>
    <source>
        <strain evidence="8 9">AR18</strain>
    </source>
</reference>
<feature type="transmembrane region" description="Helical" evidence="7">
    <location>
        <begin position="47"/>
        <end position="66"/>
    </location>
</feature>
<dbReference type="OrthoDB" id="5191770at2"/>
<dbReference type="Pfam" id="PF03994">
    <property type="entry name" value="DUF350"/>
    <property type="match status" value="1"/>
</dbReference>
<dbReference type="Proteomes" id="UP000067689">
    <property type="component" value="Chromosome"/>
</dbReference>
<dbReference type="KEGG" id="aer:AERYTH_06190"/>
<keyword evidence="5 7" id="KW-1133">Transmembrane helix</keyword>
<evidence type="ECO:0000256" key="7">
    <source>
        <dbReference type="SAM" id="Phobius"/>
    </source>
</evidence>
<sequence>MDLLTSVGYALAYAVVGIVVLGVGYGVLDLLTPGHLGRHIMAGSMNAALVAASGILGLGLVVYTAIWHHADASFGEALGYTIVFGLFGVVVQAVAFRLVDIVMPDDLAATAMETTFHPATLVPAATQIAVSLVVVASIA</sequence>
<comment type="similarity">
    <text evidence="2">Belongs to the UPF0719 family.</text>
</comment>
<feature type="transmembrane region" description="Helical" evidence="7">
    <location>
        <begin position="7"/>
        <end position="27"/>
    </location>
</feature>
<dbReference type="EMBL" id="CP011502">
    <property type="protein sequence ID" value="ALX04310.1"/>
    <property type="molecule type" value="Genomic_DNA"/>
</dbReference>
<evidence type="ECO:0000256" key="2">
    <source>
        <dbReference type="ARBA" id="ARBA00005779"/>
    </source>
</evidence>
<protein>
    <submittedName>
        <fullName evidence="8">Membrane protein</fullName>
    </submittedName>
</protein>
<feature type="transmembrane region" description="Helical" evidence="7">
    <location>
        <begin position="78"/>
        <end position="99"/>
    </location>
</feature>
<evidence type="ECO:0000313" key="9">
    <source>
        <dbReference type="Proteomes" id="UP000067689"/>
    </source>
</evidence>
<dbReference type="GO" id="GO:0005886">
    <property type="term" value="C:plasma membrane"/>
    <property type="evidence" value="ECO:0007669"/>
    <property type="project" value="UniProtKB-SubCell"/>
</dbReference>
<keyword evidence="3" id="KW-1003">Cell membrane</keyword>
<evidence type="ECO:0000256" key="6">
    <source>
        <dbReference type="ARBA" id="ARBA00023136"/>
    </source>
</evidence>
<dbReference type="InterPro" id="IPR007140">
    <property type="entry name" value="DUF350"/>
</dbReference>
<dbReference type="STRING" id="2041.AERYTH_06190"/>
<evidence type="ECO:0000256" key="1">
    <source>
        <dbReference type="ARBA" id="ARBA00004651"/>
    </source>
</evidence>
<organism evidence="8 9">
    <name type="scientific">Aeromicrobium erythreum</name>
    <dbReference type="NCBI Taxonomy" id="2041"/>
    <lineage>
        <taxon>Bacteria</taxon>
        <taxon>Bacillati</taxon>
        <taxon>Actinomycetota</taxon>
        <taxon>Actinomycetes</taxon>
        <taxon>Propionibacteriales</taxon>
        <taxon>Nocardioidaceae</taxon>
        <taxon>Aeromicrobium</taxon>
    </lineage>
</organism>
<dbReference type="RefSeq" id="WP_067856032.1">
    <property type="nucleotide sequence ID" value="NZ_CP011502.1"/>
</dbReference>
<proteinExistence type="inferred from homology"/>
<evidence type="ECO:0000256" key="5">
    <source>
        <dbReference type="ARBA" id="ARBA00022989"/>
    </source>
</evidence>
<keyword evidence="9" id="KW-1185">Reference proteome</keyword>
<comment type="subcellular location">
    <subcellularLocation>
        <location evidence="1">Cell membrane</location>
        <topology evidence="1">Multi-pass membrane protein</topology>
    </subcellularLocation>
</comment>